<proteinExistence type="predicted"/>
<name>A0ABW1VF00_9MICO</name>
<dbReference type="EMBL" id="JBHSTP010000001">
    <property type="protein sequence ID" value="MFC6355591.1"/>
    <property type="molecule type" value="Genomic_DNA"/>
</dbReference>
<accession>A0ABW1VF00</accession>
<evidence type="ECO:0000313" key="1">
    <source>
        <dbReference type="EMBL" id="MFC6355591.1"/>
    </source>
</evidence>
<evidence type="ECO:0000313" key="2">
    <source>
        <dbReference type="Proteomes" id="UP001596306"/>
    </source>
</evidence>
<dbReference type="Proteomes" id="UP001596306">
    <property type="component" value="Unassembled WGS sequence"/>
</dbReference>
<organism evidence="1 2">
    <name type="scientific">Luethyella okanaganae</name>
    <dbReference type="NCBI Taxonomy" id="69372"/>
    <lineage>
        <taxon>Bacteria</taxon>
        <taxon>Bacillati</taxon>
        <taxon>Actinomycetota</taxon>
        <taxon>Actinomycetes</taxon>
        <taxon>Micrococcales</taxon>
        <taxon>Microbacteriaceae</taxon>
        <taxon>Luethyella</taxon>
    </lineage>
</organism>
<keyword evidence="2" id="KW-1185">Reference proteome</keyword>
<reference evidence="2" key="1">
    <citation type="journal article" date="2019" name="Int. J. Syst. Evol. Microbiol.">
        <title>The Global Catalogue of Microorganisms (GCM) 10K type strain sequencing project: providing services to taxonomists for standard genome sequencing and annotation.</title>
        <authorList>
            <consortium name="The Broad Institute Genomics Platform"/>
            <consortium name="The Broad Institute Genome Sequencing Center for Infectious Disease"/>
            <person name="Wu L."/>
            <person name="Ma J."/>
        </authorList>
    </citation>
    <scope>NUCLEOTIDE SEQUENCE [LARGE SCALE GENOMIC DNA]</scope>
    <source>
        <strain evidence="2">CCUG 43304</strain>
    </source>
</reference>
<protein>
    <submittedName>
        <fullName evidence="1">Uncharacterized protein</fullName>
    </submittedName>
</protein>
<sequence>MTAHVTAPSSTATREQLDHVIGLMEGRRTVVRRAAQATPSATTPFGFQISLGVRL</sequence>
<comment type="caution">
    <text evidence="1">The sequence shown here is derived from an EMBL/GenBank/DDBJ whole genome shotgun (WGS) entry which is preliminary data.</text>
</comment>
<gene>
    <name evidence="1" type="ORF">ACFQB0_05665</name>
</gene>
<dbReference type="RefSeq" id="WP_386728623.1">
    <property type="nucleotide sequence ID" value="NZ_JBHSTP010000001.1"/>
</dbReference>